<reference evidence="3 4" key="1">
    <citation type="submission" date="2017-08" db="EMBL/GenBank/DDBJ databases">
        <title>Infants hospitalized years apart are colonized by the same room-sourced microbial strains.</title>
        <authorList>
            <person name="Brooks B."/>
            <person name="Olm M.R."/>
            <person name="Firek B.A."/>
            <person name="Baker R."/>
            <person name="Thomas B.C."/>
            <person name="Morowitz M.J."/>
            <person name="Banfield J.F."/>
        </authorList>
    </citation>
    <scope>NUCLEOTIDE SEQUENCE [LARGE SCALE GENOMIC DNA]</scope>
    <source>
        <strain evidence="3">S2_003_000_R2_14</strain>
    </source>
</reference>
<organism evidence="3 4">
    <name type="scientific">Archangium gephyra</name>
    <dbReference type="NCBI Taxonomy" id="48"/>
    <lineage>
        <taxon>Bacteria</taxon>
        <taxon>Pseudomonadati</taxon>
        <taxon>Myxococcota</taxon>
        <taxon>Myxococcia</taxon>
        <taxon>Myxococcales</taxon>
        <taxon>Cystobacterineae</taxon>
        <taxon>Archangiaceae</taxon>
        <taxon>Archangium</taxon>
    </lineage>
</organism>
<gene>
    <name evidence="3" type="ORF">DI536_08755</name>
</gene>
<dbReference type="InterPro" id="IPR011322">
    <property type="entry name" value="N-reg_PII-like_a/b"/>
</dbReference>
<comment type="caution">
    <text evidence="3">The sequence shown here is derived from an EMBL/GenBank/DDBJ whole genome shotgun (WGS) entry which is preliminary data.</text>
</comment>
<keyword evidence="1" id="KW-1133">Transmembrane helix</keyword>
<dbReference type="Gene3D" id="3.30.70.790">
    <property type="entry name" value="UreE, C-terminal domain"/>
    <property type="match status" value="1"/>
</dbReference>
<evidence type="ECO:0000256" key="1">
    <source>
        <dbReference type="SAM" id="Phobius"/>
    </source>
</evidence>
<dbReference type="AlphaFoldDB" id="A0A2W5TIW6"/>
<name>A0A2W5TIW6_9BACT</name>
<protein>
    <recommendedName>
        <fullName evidence="2">DUF2007 domain-containing protein</fullName>
    </recommendedName>
</protein>
<feature type="transmembrane region" description="Helical" evidence="1">
    <location>
        <begin position="136"/>
        <end position="157"/>
    </location>
</feature>
<sequence>MGNDLVLLMECANGIEAAHVRSLLTGEGIEHVVQGEHHSNLLGGTTLPAAILPRVLVHERDAERAKALLEAAPTLAGAEGDPLEGALCPVHEQWARATCGRCGTFLCASCQTLGEPPICEACVDAEKNPPRRGFPALIMLGIPVALLIGVGLLMHYLGVVPD</sequence>
<evidence type="ECO:0000313" key="3">
    <source>
        <dbReference type="EMBL" id="PZR15529.1"/>
    </source>
</evidence>
<keyword evidence="1" id="KW-0472">Membrane</keyword>
<dbReference type="EMBL" id="QFQP01000005">
    <property type="protein sequence ID" value="PZR15529.1"/>
    <property type="molecule type" value="Genomic_DNA"/>
</dbReference>
<dbReference type="SUPFAM" id="SSF54913">
    <property type="entry name" value="GlnB-like"/>
    <property type="match status" value="1"/>
</dbReference>
<evidence type="ECO:0000259" key="2">
    <source>
        <dbReference type="Pfam" id="PF09413"/>
    </source>
</evidence>
<evidence type="ECO:0000313" key="4">
    <source>
        <dbReference type="Proteomes" id="UP000249061"/>
    </source>
</evidence>
<keyword evidence="1" id="KW-0812">Transmembrane</keyword>
<dbReference type="Pfam" id="PF09413">
    <property type="entry name" value="DUF2007"/>
    <property type="match status" value="1"/>
</dbReference>
<dbReference type="InterPro" id="IPR018551">
    <property type="entry name" value="DUF2007"/>
</dbReference>
<proteinExistence type="predicted"/>
<accession>A0A2W5TIW6</accession>
<dbReference type="Proteomes" id="UP000249061">
    <property type="component" value="Unassembled WGS sequence"/>
</dbReference>
<dbReference type="SUPFAM" id="SSF57845">
    <property type="entry name" value="B-box zinc-binding domain"/>
    <property type="match status" value="1"/>
</dbReference>
<feature type="domain" description="DUF2007" evidence="2">
    <location>
        <begin position="7"/>
        <end position="72"/>
    </location>
</feature>